<dbReference type="InterPro" id="IPR027417">
    <property type="entry name" value="P-loop_NTPase"/>
</dbReference>
<evidence type="ECO:0000256" key="1">
    <source>
        <dbReference type="SAM" id="MobiDB-lite"/>
    </source>
</evidence>
<dbReference type="SUPFAM" id="SSF52540">
    <property type="entry name" value="P-loop containing nucleoside triphosphate hydrolases"/>
    <property type="match status" value="1"/>
</dbReference>
<accession>A0A075H8N6</accession>
<feature type="region of interest" description="Disordered" evidence="1">
    <location>
        <begin position="312"/>
        <end position="345"/>
    </location>
</feature>
<feature type="region of interest" description="Disordered" evidence="1">
    <location>
        <begin position="1"/>
        <end position="21"/>
    </location>
</feature>
<evidence type="ECO:0000313" key="3">
    <source>
        <dbReference type="EMBL" id="AIF10208.1"/>
    </source>
</evidence>
<name>A0A075H8N6_9EURY</name>
<proteinExistence type="predicted"/>
<feature type="domain" description="Rad51-like C-terminal" evidence="2">
    <location>
        <begin position="121"/>
        <end position="240"/>
    </location>
</feature>
<dbReference type="Gene3D" id="3.40.50.300">
    <property type="entry name" value="P-loop containing nucleotide triphosphate hydrolases"/>
    <property type="match status" value="1"/>
</dbReference>
<protein>
    <recommendedName>
        <fullName evidence="2">Rad51-like C-terminal domain-containing protein</fullName>
    </recommendedName>
</protein>
<feature type="region of interest" description="Disordered" evidence="1">
    <location>
        <begin position="266"/>
        <end position="286"/>
    </location>
</feature>
<dbReference type="EMBL" id="KF900884">
    <property type="protein sequence ID" value="AIF10208.1"/>
    <property type="molecule type" value="Genomic_DNA"/>
</dbReference>
<dbReference type="InterPro" id="IPR013632">
    <property type="entry name" value="Rad51_C"/>
</dbReference>
<dbReference type="Pfam" id="PF08423">
    <property type="entry name" value="Rad51"/>
    <property type="match status" value="1"/>
</dbReference>
<reference evidence="3" key="1">
    <citation type="journal article" date="2014" name="Genome Biol. Evol.">
        <title>Pangenome evidence for extensive interdomain horizontal transfer affecting lineage core and shell genes in uncultured planktonic thaumarchaeota and euryarchaeota.</title>
        <authorList>
            <person name="Deschamps P."/>
            <person name="Zivanovic Y."/>
            <person name="Moreira D."/>
            <person name="Rodriguez-Valera F."/>
            <person name="Lopez-Garcia P."/>
        </authorList>
    </citation>
    <scope>NUCLEOTIDE SEQUENCE</scope>
</reference>
<organism evidence="3">
    <name type="scientific">uncultured marine group II/III euryarchaeote KM3_44_G05</name>
    <dbReference type="NCBI Taxonomy" id="1456448"/>
    <lineage>
        <taxon>Archaea</taxon>
        <taxon>Methanobacteriati</taxon>
        <taxon>Methanobacteriota</taxon>
        <taxon>environmental samples</taxon>
    </lineage>
</organism>
<dbReference type="AlphaFoldDB" id="A0A075H8N6"/>
<evidence type="ECO:0000259" key="2">
    <source>
        <dbReference type="Pfam" id="PF08423"/>
    </source>
</evidence>
<sequence length="345" mass="37164">MPGMEGESAAHGRTQSGDAHHDFPSSTIFSFTLGNLSLCDRQAILVDAIAHLPGAQMRSPPPPGLALATDDERPPALSLSWGDDRLDEMLPPLRTGVIHLLLQGRHESRLILPRVAACELAQGKVVHWVDGAGRIDPGHLVPLLHWHGCDVKASLSRLRISRGHTAHQLAAQIERLTAAGEVSIGAVRIVIVDQLATMFSDPQFSKAEGRAMLRRSLENLATLAEQRGVCVLVTASRFGNPSLSRDHEAVLQQKSGEVYRLRSLDGNNRRRSRLPGGDTSGLSLTNVGDGSSHIWRPLPWNQASLLDFPTKESRVSGASDPLVIPSSSQPKGERIAQTARSANGS</sequence>